<keyword evidence="1" id="KW-0812">Transmembrane</keyword>
<comment type="caution">
    <text evidence="2">The sequence shown here is derived from an EMBL/GenBank/DDBJ whole genome shotgun (WGS) entry which is preliminary data.</text>
</comment>
<keyword evidence="3" id="KW-1185">Reference proteome</keyword>
<feature type="non-terminal residue" evidence="2">
    <location>
        <position position="220"/>
    </location>
</feature>
<feature type="transmembrane region" description="Helical" evidence="1">
    <location>
        <begin position="121"/>
        <end position="141"/>
    </location>
</feature>
<dbReference type="Proteomes" id="UP001328107">
    <property type="component" value="Unassembled WGS sequence"/>
</dbReference>
<evidence type="ECO:0000313" key="2">
    <source>
        <dbReference type="EMBL" id="GMR56324.1"/>
    </source>
</evidence>
<proteinExistence type="predicted"/>
<protein>
    <recommendedName>
        <fullName evidence="4">G protein-coupled receptor</fullName>
    </recommendedName>
</protein>
<organism evidence="2 3">
    <name type="scientific">Pristionchus mayeri</name>
    <dbReference type="NCBI Taxonomy" id="1317129"/>
    <lineage>
        <taxon>Eukaryota</taxon>
        <taxon>Metazoa</taxon>
        <taxon>Ecdysozoa</taxon>
        <taxon>Nematoda</taxon>
        <taxon>Chromadorea</taxon>
        <taxon>Rhabditida</taxon>
        <taxon>Rhabditina</taxon>
        <taxon>Diplogasteromorpha</taxon>
        <taxon>Diplogasteroidea</taxon>
        <taxon>Neodiplogasteridae</taxon>
        <taxon>Pristionchus</taxon>
    </lineage>
</organism>
<keyword evidence="1" id="KW-1133">Transmembrane helix</keyword>
<gene>
    <name evidence="2" type="ORF">PMAYCL1PPCAC_26519</name>
</gene>
<dbReference type="EMBL" id="BTRK01000005">
    <property type="protein sequence ID" value="GMR56324.1"/>
    <property type="molecule type" value="Genomic_DNA"/>
</dbReference>
<evidence type="ECO:0008006" key="4">
    <source>
        <dbReference type="Google" id="ProtNLM"/>
    </source>
</evidence>
<feature type="non-terminal residue" evidence="2">
    <location>
        <position position="1"/>
    </location>
</feature>
<dbReference type="PANTHER" id="PTHR45907">
    <property type="entry name" value="SERPENTINE RECEPTOR, CLASS J"/>
    <property type="match status" value="1"/>
</dbReference>
<evidence type="ECO:0000313" key="3">
    <source>
        <dbReference type="Proteomes" id="UP001328107"/>
    </source>
</evidence>
<feature type="transmembrane region" description="Helical" evidence="1">
    <location>
        <begin position="153"/>
        <end position="173"/>
    </location>
</feature>
<dbReference type="PANTHER" id="PTHR45907:SF16">
    <property type="entry name" value="SERPENTINE RECEPTOR, CLASS J"/>
    <property type="match status" value="1"/>
</dbReference>
<feature type="transmembrane region" description="Helical" evidence="1">
    <location>
        <begin position="27"/>
        <end position="48"/>
    </location>
</feature>
<dbReference type="InterPro" id="IPR019428">
    <property type="entry name" value="7TM_GPCR_serpentine_rcpt_Str"/>
</dbReference>
<name>A0AAN5I9D6_9BILA</name>
<keyword evidence="1" id="KW-0472">Membrane</keyword>
<sequence length="220" mass="25389">QIVIVSEYGILTVSMNLLDLPGYVENLGTQLFSITFYAPFLLLTFNFIYRYRALVRPASNGSISRKMFASAFFIFIAYACLASVPSNLASMERDKNRRFFLNASPFTESYLSRDDSKPMTLPYFFVIPSLFYTLPFIVVLGMPFTGIDIGYSVNFIILAPTLYTVIDPIMIVLTVSRFRDVITGFYSRRDRRAKKNERNEMERSRAYQDIIRKRQISTVI</sequence>
<dbReference type="AlphaFoldDB" id="A0AAN5I9D6"/>
<feature type="transmembrane region" description="Helical" evidence="1">
    <location>
        <begin position="68"/>
        <end position="88"/>
    </location>
</feature>
<dbReference type="Pfam" id="PF10326">
    <property type="entry name" value="7TM_GPCR_Str"/>
    <property type="match status" value="1"/>
</dbReference>
<dbReference type="InterPro" id="IPR019423">
    <property type="entry name" value="7TM_GPCR_serpentine_rcpt_Srj"/>
</dbReference>
<evidence type="ECO:0000256" key="1">
    <source>
        <dbReference type="SAM" id="Phobius"/>
    </source>
</evidence>
<accession>A0AAN5I9D6</accession>
<reference evidence="3" key="1">
    <citation type="submission" date="2022-10" db="EMBL/GenBank/DDBJ databases">
        <title>Genome assembly of Pristionchus species.</title>
        <authorList>
            <person name="Yoshida K."/>
            <person name="Sommer R.J."/>
        </authorList>
    </citation>
    <scope>NUCLEOTIDE SEQUENCE [LARGE SCALE GENOMIC DNA]</scope>
    <source>
        <strain evidence="3">RS5460</strain>
    </source>
</reference>